<feature type="transmembrane region" description="Helical" evidence="10">
    <location>
        <begin position="254"/>
        <end position="271"/>
    </location>
</feature>
<evidence type="ECO:0000313" key="14">
    <source>
        <dbReference type="Proteomes" id="UP000653578"/>
    </source>
</evidence>
<dbReference type="SMART" id="SM00388">
    <property type="entry name" value="HisKA"/>
    <property type="match status" value="1"/>
</dbReference>
<name>A0ABX1X6B6_9BACL</name>
<feature type="transmembrane region" description="Helical" evidence="10">
    <location>
        <begin position="348"/>
        <end position="369"/>
    </location>
</feature>
<dbReference type="InterPro" id="IPR011623">
    <property type="entry name" value="7TMR_DISM_rcpt_extracell_dom1"/>
</dbReference>
<dbReference type="PROSITE" id="PS50109">
    <property type="entry name" value="HIS_KIN"/>
    <property type="match status" value="2"/>
</dbReference>
<dbReference type="Pfam" id="PF06580">
    <property type="entry name" value="His_kinase"/>
    <property type="match status" value="1"/>
</dbReference>
<dbReference type="InterPro" id="IPR011006">
    <property type="entry name" value="CheY-like_superfamily"/>
</dbReference>
<evidence type="ECO:0000256" key="3">
    <source>
        <dbReference type="ARBA" id="ARBA00022553"/>
    </source>
</evidence>
<dbReference type="SUPFAM" id="SSF49785">
    <property type="entry name" value="Galactose-binding domain-like"/>
    <property type="match status" value="1"/>
</dbReference>
<feature type="modified residue" description="4-aspartylphosphate" evidence="9">
    <location>
        <position position="762"/>
    </location>
</feature>
<dbReference type="EC" id="2.7.13.3" evidence="2"/>
<dbReference type="PRINTS" id="PR00344">
    <property type="entry name" value="BCTRLSENSOR"/>
</dbReference>
<gene>
    <name evidence="13" type="ORF">GC096_06355</name>
</gene>
<dbReference type="InterPro" id="IPR010559">
    <property type="entry name" value="Sig_transdc_His_kin_internal"/>
</dbReference>
<dbReference type="SUPFAM" id="SSF47384">
    <property type="entry name" value="Homodimeric domain of signal transducing histidine kinase"/>
    <property type="match status" value="1"/>
</dbReference>
<feature type="domain" description="Histidine kinase" evidence="11">
    <location>
        <begin position="458"/>
        <end position="677"/>
    </location>
</feature>
<evidence type="ECO:0000256" key="9">
    <source>
        <dbReference type="PROSITE-ProRule" id="PRU00169"/>
    </source>
</evidence>
<feature type="domain" description="Response regulatory" evidence="12">
    <location>
        <begin position="712"/>
        <end position="829"/>
    </location>
</feature>
<dbReference type="InterPro" id="IPR001789">
    <property type="entry name" value="Sig_transdc_resp-reg_receiver"/>
</dbReference>
<dbReference type="Pfam" id="PF07695">
    <property type="entry name" value="7TMR-DISM_7TM"/>
    <property type="match status" value="1"/>
</dbReference>
<dbReference type="InterPro" id="IPR036890">
    <property type="entry name" value="HATPase_C_sf"/>
</dbReference>
<dbReference type="CDD" id="cd17574">
    <property type="entry name" value="REC_OmpR"/>
    <property type="match status" value="1"/>
</dbReference>
<sequence length="1053" mass="119443">MIESLVTDTIIERGPIVRSFRQIIGISLVFSFSILLFIGIYSQMIPSQNKQTAKQGVLDLSKEDLHKLGVVSLNGEWEFYEGQLLTPSDFQSGTRRDVSYIDVPGIWKGKTIGGGISNKGYGTYRLLVRVSTTDDIYGMKLRSIRMSHQLYVDGKLEGGSGLPATNKETNMPGNTPYSTFFHVNSQEFEILLQVANYEYMSGGIVNAIQFGLHADISKLNSLLIGGDLSLILVLVMFGAYHLSLYFLRSREKTYLLSGLYLFSTAGVQFLYGEKLFQRLIPQIPFDITYKMLDIFEFVSSILCLLFFCSIHQKLISRNKIRLLIAPIVLIVVIIIILPYAFYNEMRSLFFLYIGFVPLLLLGRMIYLFFNSKRGTYERKELGLFIVAIVSLMVSLIDGVLYSESAISSDLWHKVGVIGFITLMNLLLAVRLTDAYENTELLTHRLTVSNQLKDEFLMHTSHEIKTPLHGIMNITSSLLDDDEHNLSARQKQNLWLIKDTSVKLSMLMQDLIDVTRLKHGELRLLMTVVDVRAVTQIVFDVLQFELAGKAVRLDNQVPSEMWVQADENRLRQIMYNLVHNAMKHTEQGMIRVSARIVEEDIHIVVEDTGTGISPDKYAKVFEYFEQQEHLLPEDGYTGMGVGLYISRKLVERMGGDIRIDWTEVGQGTRMAFKLPMAVNYVHVSQKRSTVDSYQQRYGNDHESLDSLEEHAHTILVVDDEASNMYTLLNILKRHSYNVLTAFSAKEAMSKMSEHPQIDLIILDVMMPGVSGIELCRELRTQHSILDLPILFATAKDTSQDIALGFSVGANDYVTKPFEAETLLARIQTLIAMKTSIQEAIRNELAFHQAQIKPHFLYNALSSVISFCYTDGEKAAYLLSKLSQFLRYILDMDRNDLFVNLHRELDLIDAYVEIEKARYGDRFEFICYVDDSLKHFSIPSLCIQPFVENAIRHGLFEKDEYGTVTLTIQEGDGYLHVTVQDNGIGIPDDLLYKMASGERGSGGIAIANIRKRVDTIPGASLSISSEMGRGTKVTMYLPLTRNDKDVFVERWDELD</sequence>
<dbReference type="InterPro" id="IPR005467">
    <property type="entry name" value="His_kinase_dom"/>
</dbReference>
<keyword evidence="10" id="KW-1133">Transmembrane helix</keyword>
<protein>
    <recommendedName>
        <fullName evidence="2">histidine kinase</fullName>
        <ecNumber evidence="2">2.7.13.3</ecNumber>
    </recommendedName>
</protein>
<feature type="transmembrane region" description="Helical" evidence="10">
    <location>
        <begin position="381"/>
        <end position="402"/>
    </location>
</feature>
<dbReference type="PANTHER" id="PTHR43547:SF2">
    <property type="entry name" value="HYBRID SIGNAL TRANSDUCTION HISTIDINE KINASE C"/>
    <property type="match status" value="1"/>
</dbReference>
<feature type="transmembrane region" description="Helical" evidence="10">
    <location>
        <begin position="23"/>
        <end position="41"/>
    </location>
</feature>
<keyword evidence="7" id="KW-0067">ATP-binding</keyword>
<evidence type="ECO:0000256" key="6">
    <source>
        <dbReference type="ARBA" id="ARBA00022777"/>
    </source>
</evidence>
<dbReference type="SMART" id="SM00448">
    <property type="entry name" value="REC"/>
    <property type="match status" value="1"/>
</dbReference>
<evidence type="ECO:0000259" key="12">
    <source>
        <dbReference type="PROSITE" id="PS50110"/>
    </source>
</evidence>
<comment type="caution">
    <text evidence="13">The sequence shown here is derived from an EMBL/GenBank/DDBJ whole genome shotgun (WGS) entry which is preliminary data.</text>
</comment>
<dbReference type="InterPro" id="IPR036097">
    <property type="entry name" value="HisK_dim/P_sf"/>
</dbReference>
<keyword evidence="5" id="KW-0547">Nucleotide-binding</keyword>
<dbReference type="Gene3D" id="3.40.50.2300">
    <property type="match status" value="1"/>
</dbReference>
<dbReference type="InterPro" id="IPR003661">
    <property type="entry name" value="HisK_dim/P_dom"/>
</dbReference>
<accession>A0ABX1X6B6</accession>
<reference evidence="13 14" key="1">
    <citation type="submission" date="2019-10" db="EMBL/GenBank/DDBJ databases">
        <title>Description of Paenibacillus humi sp. nov.</title>
        <authorList>
            <person name="Carlier A."/>
            <person name="Qi S."/>
        </authorList>
    </citation>
    <scope>NUCLEOTIDE SEQUENCE [LARGE SCALE GENOMIC DNA]</scope>
    <source>
        <strain evidence="13 14">LMG 31461</strain>
    </source>
</reference>
<feature type="transmembrane region" description="Helical" evidence="10">
    <location>
        <begin position="322"/>
        <end position="342"/>
    </location>
</feature>
<dbReference type="SMART" id="SM00387">
    <property type="entry name" value="HATPase_c"/>
    <property type="match status" value="2"/>
</dbReference>
<dbReference type="Pfam" id="PF02518">
    <property type="entry name" value="HATPase_c"/>
    <property type="match status" value="2"/>
</dbReference>
<evidence type="ECO:0000256" key="1">
    <source>
        <dbReference type="ARBA" id="ARBA00000085"/>
    </source>
</evidence>
<evidence type="ECO:0000256" key="10">
    <source>
        <dbReference type="SAM" id="Phobius"/>
    </source>
</evidence>
<dbReference type="CDD" id="cd00082">
    <property type="entry name" value="HisKA"/>
    <property type="match status" value="1"/>
</dbReference>
<dbReference type="PANTHER" id="PTHR43547">
    <property type="entry name" value="TWO-COMPONENT HISTIDINE KINASE"/>
    <property type="match status" value="1"/>
</dbReference>
<dbReference type="EMBL" id="WHNY01000019">
    <property type="protein sequence ID" value="NOU63646.1"/>
    <property type="molecule type" value="Genomic_DNA"/>
</dbReference>
<keyword evidence="4" id="KW-0808">Transferase</keyword>
<dbReference type="Gene3D" id="3.30.565.10">
    <property type="entry name" value="Histidine kinase-like ATPase, C-terminal domain"/>
    <property type="match status" value="2"/>
</dbReference>
<keyword evidence="10" id="KW-0472">Membrane</keyword>
<feature type="transmembrane region" description="Helical" evidence="10">
    <location>
        <begin position="291"/>
        <end position="310"/>
    </location>
</feature>
<evidence type="ECO:0000256" key="7">
    <source>
        <dbReference type="ARBA" id="ARBA00022840"/>
    </source>
</evidence>
<feature type="domain" description="Histidine kinase" evidence="11">
    <location>
        <begin position="941"/>
        <end position="1039"/>
    </location>
</feature>
<dbReference type="PROSITE" id="PS50110">
    <property type="entry name" value="RESPONSE_REGULATORY"/>
    <property type="match status" value="1"/>
</dbReference>
<keyword evidence="10" id="KW-0812">Transmembrane</keyword>
<keyword evidence="3 9" id="KW-0597">Phosphoprotein</keyword>
<evidence type="ECO:0000256" key="4">
    <source>
        <dbReference type="ARBA" id="ARBA00022679"/>
    </source>
</evidence>
<dbReference type="Pfam" id="PF00072">
    <property type="entry name" value="Response_reg"/>
    <property type="match status" value="1"/>
</dbReference>
<evidence type="ECO:0000256" key="2">
    <source>
        <dbReference type="ARBA" id="ARBA00012438"/>
    </source>
</evidence>
<evidence type="ECO:0000256" key="5">
    <source>
        <dbReference type="ARBA" id="ARBA00022741"/>
    </source>
</evidence>
<keyword evidence="6" id="KW-0418">Kinase</keyword>
<evidence type="ECO:0000313" key="13">
    <source>
        <dbReference type="EMBL" id="NOU63646.1"/>
    </source>
</evidence>
<organism evidence="13 14">
    <name type="scientific">Paenibacillus plantarum</name>
    <dbReference type="NCBI Taxonomy" id="2654975"/>
    <lineage>
        <taxon>Bacteria</taxon>
        <taxon>Bacillati</taxon>
        <taxon>Bacillota</taxon>
        <taxon>Bacilli</taxon>
        <taxon>Bacillales</taxon>
        <taxon>Paenibacillaceae</taxon>
        <taxon>Paenibacillus</taxon>
    </lineage>
</organism>
<dbReference type="SUPFAM" id="SSF52172">
    <property type="entry name" value="CheY-like"/>
    <property type="match status" value="1"/>
</dbReference>
<dbReference type="SUPFAM" id="SSF55874">
    <property type="entry name" value="ATPase domain of HSP90 chaperone/DNA topoisomerase II/histidine kinase"/>
    <property type="match status" value="2"/>
</dbReference>
<evidence type="ECO:0000256" key="8">
    <source>
        <dbReference type="ARBA" id="ARBA00023012"/>
    </source>
</evidence>
<evidence type="ECO:0000259" key="11">
    <source>
        <dbReference type="PROSITE" id="PS50109"/>
    </source>
</evidence>
<dbReference type="Proteomes" id="UP000653578">
    <property type="component" value="Unassembled WGS sequence"/>
</dbReference>
<keyword evidence="14" id="KW-1185">Reference proteome</keyword>
<dbReference type="Pfam" id="PF00512">
    <property type="entry name" value="HisKA"/>
    <property type="match status" value="1"/>
</dbReference>
<feature type="transmembrane region" description="Helical" evidence="10">
    <location>
        <begin position="228"/>
        <end position="247"/>
    </location>
</feature>
<dbReference type="InterPro" id="IPR003594">
    <property type="entry name" value="HATPase_dom"/>
</dbReference>
<keyword evidence="8" id="KW-0902">Two-component regulatory system</keyword>
<dbReference type="InterPro" id="IPR008979">
    <property type="entry name" value="Galactose-bd-like_sf"/>
</dbReference>
<comment type="catalytic activity">
    <reaction evidence="1">
        <text>ATP + protein L-histidine = ADP + protein N-phospho-L-histidine.</text>
        <dbReference type="EC" id="2.7.13.3"/>
    </reaction>
</comment>
<dbReference type="InterPro" id="IPR004358">
    <property type="entry name" value="Sig_transdc_His_kin-like_C"/>
</dbReference>
<dbReference type="Gene3D" id="1.10.287.130">
    <property type="match status" value="1"/>
</dbReference>
<proteinExistence type="predicted"/>